<keyword evidence="8" id="KW-0539">Nucleus</keyword>
<dbReference type="Pfam" id="PF12142">
    <property type="entry name" value="PPO1_DWL"/>
    <property type="match status" value="1"/>
</dbReference>
<sequence>MWTLWKDIPADYSKDITDTDFLKSAFMFYDENKNLVRVTVADFLDYKKMGYEYEPGNTPWMNYRPQKRAVPANIRNLAKTAQAPDKTSFPLTLNKIVKVVVAKPSKGKADEVLVIEDIVTDNTKLIKFDVFVDDEDEKPEEVDRAEYAGAFTQLRHRVKAKESTGNLRLKLKELYENINIADDDRVAVTIVPTINGDAVTIGVLMVDLLDVNDISMIGYSLKDILMHSNLFDEMPKRNLIHLRRVSDKFMRYVSDKGMASDAESTSNGRVSNRESAKRLRTNKQERVRELIREEALLKEENEKLRQRIEAVTRKHFVRECYNNVLRARMAELADRLKWLNSLLQDISKVTGLAIEIPGELLQPGSVCP</sequence>
<dbReference type="PANTHER" id="PTHR11474">
    <property type="entry name" value="TYROSINASE FAMILY MEMBER"/>
    <property type="match status" value="1"/>
</dbReference>
<dbReference type="Gene3D" id="1.10.1280.10">
    <property type="entry name" value="Di-copper center containing domain from catechol oxidase"/>
    <property type="match status" value="1"/>
</dbReference>
<dbReference type="PANTHER" id="PTHR11474:SF123">
    <property type="entry name" value="CATECHOL OXIDASE"/>
    <property type="match status" value="1"/>
</dbReference>
<evidence type="ECO:0000256" key="8">
    <source>
        <dbReference type="ARBA" id="ARBA00023242"/>
    </source>
</evidence>
<dbReference type="Pfam" id="PF00170">
    <property type="entry name" value="bZIP_1"/>
    <property type="match status" value="1"/>
</dbReference>
<gene>
    <name evidence="11" type="ORF">SASPL_139330</name>
</gene>
<evidence type="ECO:0000256" key="3">
    <source>
        <dbReference type="ARBA" id="ARBA00023008"/>
    </source>
</evidence>
<dbReference type="InterPro" id="IPR022739">
    <property type="entry name" value="Polyphenol_oxidase_cen"/>
</dbReference>
<evidence type="ECO:0000259" key="10">
    <source>
        <dbReference type="PROSITE" id="PS50217"/>
    </source>
</evidence>
<dbReference type="PROSITE" id="PS50217">
    <property type="entry name" value="BZIP"/>
    <property type="match status" value="1"/>
</dbReference>
<evidence type="ECO:0000256" key="6">
    <source>
        <dbReference type="ARBA" id="ARBA00023157"/>
    </source>
</evidence>
<dbReference type="CDD" id="cd14702">
    <property type="entry name" value="bZIP_plant_GBF1"/>
    <property type="match status" value="1"/>
</dbReference>
<keyword evidence="3" id="KW-0186">Copper</keyword>
<dbReference type="InterPro" id="IPR045314">
    <property type="entry name" value="bZIP_plant_GBF1"/>
</dbReference>
<comment type="similarity">
    <text evidence="2">Belongs to the tyrosinase family.</text>
</comment>
<protein>
    <recommendedName>
        <fullName evidence="10">BZIP domain-containing protein</fullName>
    </recommendedName>
</protein>
<feature type="region of interest" description="Disordered" evidence="9">
    <location>
        <begin position="259"/>
        <end position="282"/>
    </location>
</feature>
<evidence type="ECO:0000256" key="4">
    <source>
        <dbReference type="ARBA" id="ARBA00023015"/>
    </source>
</evidence>
<dbReference type="GO" id="GO:0005634">
    <property type="term" value="C:nucleus"/>
    <property type="evidence" value="ECO:0007669"/>
    <property type="project" value="UniProtKB-SubCell"/>
</dbReference>
<keyword evidence="4" id="KW-0805">Transcription regulation</keyword>
<dbReference type="InterPro" id="IPR050316">
    <property type="entry name" value="Tyrosinase/Hemocyanin"/>
</dbReference>
<evidence type="ECO:0000256" key="2">
    <source>
        <dbReference type="ARBA" id="ARBA00009928"/>
    </source>
</evidence>
<comment type="caution">
    <text evidence="11">The sequence shown here is derived from an EMBL/GenBank/DDBJ whole genome shotgun (WGS) entry which is preliminary data.</text>
</comment>
<dbReference type="InterPro" id="IPR022740">
    <property type="entry name" value="Polyphenol_oxidase_C"/>
</dbReference>
<accession>A0A8X8WNT2</accession>
<evidence type="ECO:0000313" key="12">
    <source>
        <dbReference type="Proteomes" id="UP000298416"/>
    </source>
</evidence>
<dbReference type="Pfam" id="PF12143">
    <property type="entry name" value="PPO1_KFDV"/>
    <property type="match status" value="1"/>
</dbReference>
<keyword evidence="7" id="KW-0804">Transcription</keyword>
<feature type="compositionally biased region" description="Basic and acidic residues" evidence="9">
    <location>
        <begin position="271"/>
        <end position="282"/>
    </location>
</feature>
<dbReference type="EMBL" id="PNBA02000015">
    <property type="protein sequence ID" value="KAG6397880.1"/>
    <property type="molecule type" value="Genomic_DNA"/>
</dbReference>
<feature type="domain" description="BZIP" evidence="10">
    <location>
        <begin position="269"/>
        <end position="314"/>
    </location>
</feature>
<dbReference type="AlphaFoldDB" id="A0A8X8WNT2"/>
<dbReference type="SUPFAM" id="SSF48056">
    <property type="entry name" value="Di-copper centre-containing domain"/>
    <property type="match status" value="1"/>
</dbReference>
<dbReference type="GO" id="GO:0003700">
    <property type="term" value="F:DNA-binding transcription factor activity"/>
    <property type="evidence" value="ECO:0007669"/>
    <property type="project" value="InterPro"/>
</dbReference>
<comment type="subcellular location">
    <subcellularLocation>
        <location evidence="1">Nucleus</location>
    </subcellularLocation>
</comment>
<dbReference type="GO" id="GO:0003677">
    <property type="term" value="F:DNA binding"/>
    <property type="evidence" value="ECO:0007669"/>
    <property type="project" value="UniProtKB-KW"/>
</dbReference>
<evidence type="ECO:0000256" key="7">
    <source>
        <dbReference type="ARBA" id="ARBA00023163"/>
    </source>
</evidence>
<dbReference type="InterPro" id="IPR008922">
    <property type="entry name" value="Di-copper_centre_dom_sf"/>
</dbReference>
<dbReference type="GO" id="GO:0004097">
    <property type="term" value="F:catechol oxidase activity"/>
    <property type="evidence" value="ECO:0007669"/>
    <property type="project" value="InterPro"/>
</dbReference>
<evidence type="ECO:0000256" key="9">
    <source>
        <dbReference type="SAM" id="MobiDB-lite"/>
    </source>
</evidence>
<dbReference type="SUPFAM" id="SSF57959">
    <property type="entry name" value="Leucine zipper domain"/>
    <property type="match status" value="1"/>
</dbReference>
<organism evidence="11">
    <name type="scientific">Salvia splendens</name>
    <name type="common">Scarlet sage</name>
    <dbReference type="NCBI Taxonomy" id="180675"/>
    <lineage>
        <taxon>Eukaryota</taxon>
        <taxon>Viridiplantae</taxon>
        <taxon>Streptophyta</taxon>
        <taxon>Embryophyta</taxon>
        <taxon>Tracheophyta</taxon>
        <taxon>Spermatophyta</taxon>
        <taxon>Magnoliopsida</taxon>
        <taxon>eudicotyledons</taxon>
        <taxon>Gunneridae</taxon>
        <taxon>Pentapetalae</taxon>
        <taxon>asterids</taxon>
        <taxon>lamiids</taxon>
        <taxon>Lamiales</taxon>
        <taxon>Lamiaceae</taxon>
        <taxon>Nepetoideae</taxon>
        <taxon>Mentheae</taxon>
        <taxon>Salviinae</taxon>
        <taxon>Salvia</taxon>
        <taxon>Salvia subgen. Calosphace</taxon>
        <taxon>core Calosphace</taxon>
    </lineage>
</organism>
<keyword evidence="5" id="KW-0238">DNA-binding</keyword>
<dbReference type="InterPro" id="IPR004827">
    <property type="entry name" value="bZIP"/>
</dbReference>
<dbReference type="Proteomes" id="UP000298416">
    <property type="component" value="Unassembled WGS sequence"/>
</dbReference>
<evidence type="ECO:0000256" key="5">
    <source>
        <dbReference type="ARBA" id="ARBA00023125"/>
    </source>
</evidence>
<reference evidence="11" key="2">
    <citation type="submission" date="2020-08" db="EMBL/GenBank/DDBJ databases">
        <title>Plant Genome Project.</title>
        <authorList>
            <person name="Zhang R.-G."/>
        </authorList>
    </citation>
    <scope>NUCLEOTIDE SEQUENCE</scope>
    <source>
        <strain evidence="11">Huo1</strain>
        <tissue evidence="11">Leaf</tissue>
    </source>
</reference>
<dbReference type="SMART" id="SM00338">
    <property type="entry name" value="BRLZ"/>
    <property type="match status" value="1"/>
</dbReference>
<evidence type="ECO:0000256" key="1">
    <source>
        <dbReference type="ARBA" id="ARBA00004123"/>
    </source>
</evidence>
<name>A0A8X8WNT2_SALSN</name>
<keyword evidence="6" id="KW-1015">Disulfide bond</keyword>
<evidence type="ECO:0000313" key="11">
    <source>
        <dbReference type="EMBL" id="KAG6397880.1"/>
    </source>
</evidence>
<keyword evidence="12" id="KW-1185">Reference proteome</keyword>
<dbReference type="InterPro" id="IPR046347">
    <property type="entry name" value="bZIP_sf"/>
</dbReference>
<proteinExistence type="inferred from homology"/>
<reference evidence="11" key="1">
    <citation type="submission" date="2018-01" db="EMBL/GenBank/DDBJ databases">
        <authorList>
            <person name="Mao J.F."/>
        </authorList>
    </citation>
    <scope>NUCLEOTIDE SEQUENCE</scope>
    <source>
        <strain evidence="11">Huo1</strain>
        <tissue evidence="11">Leaf</tissue>
    </source>
</reference>